<gene>
    <name evidence="2" type="ORF">GGR31_000764</name>
</gene>
<dbReference type="PANTHER" id="PTHR12905:SF0">
    <property type="entry name" value="CALCINEURIN-LIKE PHOSPHOESTERASE DOMAIN-CONTAINING PROTEIN"/>
    <property type="match status" value="1"/>
</dbReference>
<evidence type="ECO:0000313" key="3">
    <source>
        <dbReference type="Proteomes" id="UP001257659"/>
    </source>
</evidence>
<dbReference type="Proteomes" id="UP001257659">
    <property type="component" value="Unassembled WGS sequence"/>
</dbReference>
<protein>
    <submittedName>
        <fullName evidence="2">Icc-related predicted phosphoesterase</fullName>
    </submittedName>
</protein>
<dbReference type="Pfam" id="PF00149">
    <property type="entry name" value="Metallophos"/>
    <property type="match status" value="1"/>
</dbReference>
<proteinExistence type="predicted"/>
<dbReference type="Gene3D" id="3.60.21.10">
    <property type="match status" value="1"/>
</dbReference>
<name>A0ABU1K6D7_9FLAO</name>
<dbReference type="InterPro" id="IPR029052">
    <property type="entry name" value="Metallo-depent_PP-like"/>
</dbReference>
<dbReference type="CDD" id="cd07379">
    <property type="entry name" value="MPP_239FB"/>
    <property type="match status" value="1"/>
</dbReference>
<comment type="caution">
    <text evidence="2">The sequence shown here is derived from an EMBL/GenBank/DDBJ whole genome shotgun (WGS) entry which is preliminary data.</text>
</comment>
<organism evidence="2 3">
    <name type="scientific">Mesonia maritima</name>
    <dbReference type="NCBI Taxonomy" id="1793873"/>
    <lineage>
        <taxon>Bacteria</taxon>
        <taxon>Pseudomonadati</taxon>
        <taxon>Bacteroidota</taxon>
        <taxon>Flavobacteriia</taxon>
        <taxon>Flavobacteriales</taxon>
        <taxon>Flavobacteriaceae</taxon>
        <taxon>Mesonia</taxon>
    </lineage>
</organism>
<dbReference type="InterPro" id="IPR051693">
    <property type="entry name" value="UPF0046_metallophosphoest"/>
</dbReference>
<evidence type="ECO:0000259" key="1">
    <source>
        <dbReference type="Pfam" id="PF00149"/>
    </source>
</evidence>
<keyword evidence="3" id="KW-1185">Reference proteome</keyword>
<feature type="domain" description="Calcineurin-like phosphoesterase" evidence="1">
    <location>
        <begin position="1"/>
        <end position="174"/>
    </location>
</feature>
<sequence>MTIICISDTHNKHEDLHIPEGDILIHAGDITESGTKRELKSFFEWFKNQPHTHKICIAGNHDFYLESASEKELKTLIPESVHYLCDDQVEINNLKFWGAPHTPIPNRWAFGKDTPTIEQHWNKIPKDTNILITHTPPYDILDESYEQDALGCAILRDRVKKIKPQFHIFGHMHNNYGIVKFSETTFVNATSFNDSYSLINNPIKLTL</sequence>
<dbReference type="InterPro" id="IPR004843">
    <property type="entry name" value="Calcineurin-like_PHP"/>
</dbReference>
<accession>A0ABU1K6D7</accession>
<dbReference type="PANTHER" id="PTHR12905">
    <property type="entry name" value="METALLOPHOSPHOESTERASE"/>
    <property type="match status" value="1"/>
</dbReference>
<reference evidence="2 3" key="1">
    <citation type="submission" date="2023-07" db="EMBL/GenBank/DDBJ databases">
        <title>Genomic Encyclopedia of Type Strains, Phase IV (KMG-IV): sequencing the most valuable type-strain genomes for metagenomic binning, comparative biology and taxonomic classification.</title>
        <authorList>
            <person name="Goeker M."/>
        </authorList>
    </citation>
    <scope>NUCLEOTIDE SEQUENCE [LARGE SCALE GENOMIC DNA]</scope>
    <source>
        <strain evidence="2 3">DSM 102814</strain>
    </source>
</reference>
<evidence type="ECO:0000313" key="2">
    <source>
        <dbReference type="EMBL" id="MDR6300148.1"/>
    </source>
</evidence>
<dbReference type="EMBL" id="JAVDQA010000001">
    <property type="protein sequence ID" value="MDR6300148.1"/>
    <property type="molecule type" value="Genomic_DNA"/>
</dbReference>
<dbReference type="RefSeq" id="WP_309727053.1">
    <property type="nucleotide sequence ID" value="NZ_JAVDQA010000001.1"/>
</dbReference>
<dbReference type="SUPFAM" id="SSF56300">
    <property type="entry name" value="Metallo-dependent phosphatases"/>
    <property type="match status" value="1"/>
</dbReference>